<feature type="region of interest" description="Disordered" evidence="1">
    <location>
        <begin position="66"/>
        <end position="108"/>
    </location>
</feature>
<evidence type="ECO:0000256" key="1">
    <source>
        <dbReference type="SAM" id="MobiDB-lite"/>
    </source>
</evidence>
<name>A0A9P4JHI9_9PLEO</name>
<proteinExistence type="predicted"/>
<dbReference type="Proteomes" id="UP000799536">
    <property type="component" value="Unassembled WGS sequence"/>
</dbReference>
<dbReference type="AlphaFoldDB" id="A0A9P4JHI9"/>
<comment type="caution">
    <text evidence="2">The sequence shown here is derived from an EMBL/GenBank/DDBJ whole genome shotgun (WGS) entry which is preliminary data.</text>
</comment>
<keyword evidence="3" id="KW-1185">Reference proteome</keyword>
<evidence type="ECO:0000313" key="2">
    <source>
        <dbReference type="EMBL" id="KAF2199531.1"/>
    </source>
</evidence>
<accession>A0A9P4JHI9</accession>
<sequence length="108" mass="11676">MYASAYAHHDLSYLSLLLHTQEIYASNKTHTIAYPQLFSITHHGIKNHPLPFSSVGLLDFTKRLRSPSSPAHTLAHTPTLPPAPPAPVPANPLMSPAARPPAPKVKGC</sequence>
<gene>
    <name evidence="2" type="ORF">GQ43DRAFT_113475</name>
</gene>
<evidence type="ECO:0000313" key="3">
    <source>
        <dbReference type="Proteomes" id="UP000799536"/>
    </source>
</evidence>
<dbReference type="EMBL" id="ML994071">
    <property type="protein sequence ID" value="KAF2199531.1"/>
    <property type="molecule type" value="Genomic_DNA"/>
</dbReference>
<protein>
    <submittedName>
        <fullName evidence="2">Uncharacterized protein</fullName>
    </submittedName>
</protein>
<organism evidence="2 3">
    <name type="scientific">Delitschia confertaspora ATCC 74209</name>
    <dbReference type="NCBI Taxonomy" id="1513339"/>
    <lineage>
        <taxon>Eukaryota</taxon>
        <taxon>Fungi</taxon>
        <taxon>Dikarya</taxon>
        <taxon>Ascomycota</taxon>
        <taxon>Pezizomycotina</taxon>
        <taxon>Dothideomycetes</taxon>
        <taxon>Pleosporomycetidae</taxon>
        <taxon>Pleosporales</taxon>
        <taxon>Delitschiaceae</taxon>
        <taxon>Delitschia</taxon>
    </lineage>
</organism>
<feature type="compositionally biased region" description="Pro residues" evidence="1">
    <location>
        <begin position="98"/>
        <end position="108"/>
    </location>
</feature>
<feature type="compositionally biased region" description="Pro residues" evidence="1">
    <location>
        <begin position="79"/>
        <end position="90"/>
    </location>
</feature>
<reference evidence="2" key="1">
    <citation type="journal article" date="2020" name="Stud. Mycol.">
        <title>101 Dothideomycetes genomes: a test case for predicting lifestyles and emergence of pathogens.</title>
        <authorList>
            <person name="Haridas S."/>
            <person name="Albert R."/>
            <person name="Binder M."/>
            <person name="Bloem J."/>
            <person name="Labutti K."/>
            <person name="Salamov A."/>
            <person name="Andreopoulos B."/>
            <person name="Baker S."/>
            <person name="Barry K."/>
            <person name="Bills G."/>
            <person name="Bluhm B."/>
            <person name="Cannon C."/>
            <person name="Castanera R."/>
            <person name="Culley D."/>
            <person name="Daum C."/>
            <person name="Ezra D."/>
            <person name="Gonzalez J."/>
            <person name="Henrissat B."/>
            <person name="Kuo A."/>
            <person name="Liang C."/>
            <person name="Lipzen A."/>
            <person name="Lutzoni F."/>
            <person name="Magnuson J."/>
            <person name="Mondo S."/>
            <person name="Nolan M."/>
            <person name="Ohm R."/>
            <person name="Pangilinan J."/>
            <person name="Park H.-J."/>
            <person name="Ramirez L."/>
            <person name="Alfaro M."/>
            <person name="Sun H."/>
            <person name="Tritt A."/>
            <person name="Yoshinaga Y."/>
            <person name="Zwiers L.-H."/>
            <person name="Turgeon B."/>
            <person name="Goodwin S."/>
            <person name="Spatafora J."/>
            <person name="Crous P."/>
            <person name="Grigoriev I."/>
        </authorList>
    </citation>
    <scope>NUCLEOTIDE SEQUENCE</scope>
    <source>
        <strain evidence="2">ATCC 74209</strain>
    </source>
</reference>